<dbReference type="GO" id="GO:1990904">
    <property type="term" value="C:ribonucleoprotein complex"/>
    <property type="evidence" value="ECO:0007669"/>
    <property type="project" value="UniProtKB-KW"/>
</dbReference>
<accession>A0A7J7Z461</accession>
<dbReference type="AlphaFoldDB" id="A0A7J7Z461"/>
<dbReference type="Proteomes" id="UP000527355">
    <property type="component" value="Unassembled WGS sequence"/>
</dbReference>
<gene>
    <name evidence="1" type="ORF">mMyoMyo1_007591</name>
</gene>
<evidence type="ECO:0000313" key="1">
    <source>
        <dbReference type="EMBL" id="KAF6368909.1"/>
    </source>
</evidence>
<name>A0A7J7Z461_MYOMY</name>
<sequence length="47" mass="5293">MPHQSLCSLCIVLTSSTPSIVLCLSLGLQILHLTLKHHWLRFQIVVL</sequence>
<comment type="caution">
    <text evidence="1">The sequence shown here is derived from an EMBL/GenBank/DDBJ whole genome shotgun (WGS) entry which is preliminary data.</text>
</comment>
<evidence type="ECO:0000313" key="2">
    <source>
        <dbReference type="Proteomes" id="UP000527355"/>
    </source>
</evidence>
<keyword evidence="1" id="KW-0687">Ribonucleoprotein</keyword>
<dbReference type="EMBL" id="JABWUV010000003">
    <property type="protein sequence ID" value="KAF6368909.1"/>
    <property type="molecule type" value="Genomic_DNA"/>
</dbReference>
<organism evidence="1 2">
    <name type="scientific">Myotis myotis</name>
    <name type="common">Greater mouse-eared bat</name>
    <name type="synonym">Vespertilio myotis</name>
    <dbReference type="NCBI Taxonomy" id="51298"/>
    <lineage>
        <taxon>Eukaryota</taxon>
        <taxon>Metazoa</taxon>
        <taxon>Chordata</taxon>
        <taxon>Craniata</taxon>
        <taxon>Vertebrata</taxon>
        <taxon>Euteleostomi</taxon>
        <taxon>Mammalia</taxon>
        <taxon>Eutheria</taxon>
        <taxon>Laurasiatheria</taxon>
        <taxon>Chiroptera</taxon>
        <taxon>Yangochiroptera</taxon>
        <taxon>Vespertilionidae</taxon>
        <taxon>Myotis</taxon>
    </lineage>
</organism>
<protein>
    <submittedName>
        <fullName evidence="1">La ribonucleoprotein 4</fullName>
    </submittedName>
</protein>
<proteinExistence type="predicted"/>
<reference evidence="1 2" key="1">
    <citation type="journal article" date="2020" name="Nature">
        <title>Six reference-quality genomes reveal evolution of bat adaptations.</title>
        <authorList>
            <person name="Jebb D."/>
            <person name="Huang Z."/>
            <person name="Pippel M."/>
            <person name="Hughes G.M."/>
            <person name="Lavrichenko K."/>
            <person name="Devanna P."/>
            <person name="Winkler S."/>
            <person name="Jermiin L.S."/>
            <person name="Skirmuntt E.C."/>
            <person name="Katzourakis A."/>
            <person name="Burkitt-Gray L."/>
            <person name="Ray D.A."/>
            <person name="Sullivan K.A.M."/>
            <person name="Roscito J.G."/>
            <person name="Kirilenko B.M."/>
            <person name="Davalos L.M."/>
            <person name="Corthals A.P."/>
            <person name="Power M.L."/>
            <person name="Jones G."/>
            <person name="Ransome R.D."/>
            <person name="Dechmann D.K.N."/>
            <person name="Locatelli A.G."/>
            <person name="Puechmaille S.J."/>
            <person name="Fedrigo O."/>
            <person name="Jarvis E.D."/>
            <person name="Hiller M."/>
            <person name="Vernes S.C."/>
            <person name="Myers E.W."/>
            <person name="Teeling E.C."/>
        </authorList>
    </citation>
    <scope>NUCLEOTIDE SEQUENCE [LARGE SCALE GENOMIC DNA]</scope>
    <source>
        <strain evidence="1">MMyoMyo1</strain>
        <tissue evidence="1">Flight muscle</tissue>
    </source>
</reference>
<keyword evidence="2" id="KW-1185">Reference proteome</keyword>